<feature type="domain" description="Fe/B12 periplasmic-binding" evidence="7">
    <location>
        <begin position="39"/>
        <end position="302"/>
    </location>
</feature>
<keyword evidence="4" id="KW-0410">Iron transport</keyword>
<evidence type="ECO:0000256" key="5">
    <source>
        <dbReference type="ARBA" id="ARBA00022729"/>
    </source>
</evidence>
<comment type="caution">
    <text evidence="8">The sequence shown here is derived from an EMBL/GenBank/DDBJ whole genome shotgun (WGS) entry which is preliminary data.</text>
</comment>
<dbReference type="eggNOG" id="COG0614">
    <property type="taxonomic scope" value="Bacteria"/>
</dbReference>
<dbReference type="RefSeq" id="WP_009538766.1">
    <property type="nucleotide sequence ID" value="NZ_ANHY01000003.1"/>
</dbReference>
<evidence type="ECO:0000256" key="4">
    <source>
        <dbReference type="ARBA" id="ARBA00022496"/>
    </source>
</evidence>
<dbReference type="Proteomes" id="UP000009881">
    <property type="component" value="Unassembled WGS sequence"/>
</dbReference>
<keyword evidence="3" id="KW-0813">Transport</keyword>
<dbReference type="OrthoDB" id="8370650at2"/>
<dbReference type="EMBL" id="ANHY01000003">
    <property type="protein sequence ID" value="EKV32278.1"/>
    <property type="molecule type" value="Genomic_DNA"/>
</dbReference>
<keyword evidence="4" id="KW-0408">Iron</keyword>
<dbReference type="PANTHER" id="PTHR30532:SF1">
    <property type="entry name" value="IRON(3+)-HYDROXAMATE-BINDING PROTEIN FHUD"/>
    <property type="match status" value="1"/>
</dbReference>
<dbReference type="PROSITE" id="PS50983">
    <property type="entry name" value="FE_B12_PBP"/>
    <property type="match status" value="1"/>
</dbReference>
<dbReference type="GO" id="GO:0030288">
    <property type="term" value="C:outer membrane-bounded periplasmic space"/>
    <property type="evidence" value="ECO:0007669"/>
    <property type="project" value="TreeGrafter"/>
</dbReference>
<dbReference type="PANTHER" id="PTHR30532">
    <property type="entry name" value="IRON III DICITRATE-BINDING PERIPLASMIC PROTEIN"/>
    <property type="match status" value="1"/>
</dbReference>
<evidence type="ECO:0000256" key="3">
    <source>
        <dbReference type="ARBA" id="ARBA00022448"/>
    </source>
</evidence>
<sequence>MRLLTVCLLLLGLAAPAAAAPLTVEDSGGTHTFQAPPERVVALSWSLTEQLLNLDVTPVGVADPEGYRHWVVRPALPEGVADLGLRQEPNLERIAELAPDAILISDDQRAFLEPLARIAPVLHFETFSADHDNLAASRETYQRLATLLDREGLAAERLAERDARLQELRERVRAHFDGDPPKVTVVRFLDEARLAVYGGNAMSTFALEALGLESGLPQPDSKWGFAMLTLRDLARLTEGVLLYIEPVPKGAEQFDKPLWKALPVVRAGNVEALPPTWSYGGVFSVVYFAEAITDALLRLDPQ</sequence>
<dbReference type="InterPro" id="IPR051313">
    <property type="entry name" value="Bact_iron-sidero_bind"/>
</dbReference>
<name>K9HPS6_9PROT</name>
<feature type="chain" id="PRO_5003930265" description="Fe/B12 periplasmic-binding domain-containing protein" evidence="6">
    <location>
        <begin position="20"/>
        <end position="302"/>
    </location>
</feature>
<dbReference type="CDD" id="cd01146">
    <property type="entry name" value="FhuD"/>
    <property type="match status" value="1"/>
</dbReference>
<evidence type="ECO:0000313" key="8">
    <source>
        <dbReference type="EMBL" id="EKV32278.1"/>
    </source>
</evidence>
<organism evidence="8 9">
    <name type="scientific">Caenispirillum salinarum AK4</name>
    <dbReference type="NCBI Taxonomy" id="1238182"/>
    <lineage>
        <taxon>Bacteria</taxon>
        <taxon>Pseudomonadati</taxon>
        <taxon>Pseudomonadota</taxon>
        <taxon>Alphaproteobacteria</taxon>
        <taxon>Rhodospirillales</taxon>
        <taxon>Novispirillaceae</taxon>
        <taxon>Caenispirillum</taxon>
    </lineage>
</organism>
<dbReference type="Gene3D" id="3.40.50.1980">
    <property type="entry name" value="Nitrogenase molybdenum iron protein domain"/>
    <property type="match status" value="2"/>
</dbReference>
<dbReference type="AlphaFoldDB" id="K9HPS6"/>
<protein>
    <recommendedName>
        <fullName evidence="7">Fe/B12 periplasmic-binding domain-containing protein</fullName>
    </recommendedName>
</protein>
<dbReference type="STRING" id="1238182.C882_2355"/>
<proteinExistence type="inferred from homology"/>
<keyword evidence="9" id="KW-1185">Reference proteome</keyword>
<dbReference type="Pfam" id="PF01497">
    <property type="entry name" value="Peripla_BP_2"/>
    <property type="match status" value="1"/>
</dbReference>
<evidence type="ECO:0000259" key="7">
    <source>
        <dbReference type="PROSITE" id="PS50983"/>
    </source>
</evidence>
<dbReference type="InterPro" id="IPR002491">
    <property type="entry name" value="ABC_transptr_periplasmic_BD"/>
</dbReference>
<comment type="subcellular location">
    <subcellularLocation>
        <location evidence="1">Cell envelope</location>
    </subcellularLocation>
</comment>
<evidence type="ECO:0000313" key="9">
    <source>
        <dbReference type="Proteomes" id="UP000009881"/>
    </source>
</evidence>
<gene>
    <name evidence="8" type="ORF">C882_2355</name>
</gene>
<evidence type="ECO:0000256" key="2">
    <source>
        <dbReference type="ARBA" id="ARBA00008814"/>
    </source>
</evidence>
<accession>K9HPS6</accession>
<evidence type="ECO:0000256" key="6">
    <source>
        <dbReference type="SAM" id="SignalP"/>
    </source>
</evidence>
<reference evidence="8 9" key="1">
    <citation type="journal article" date="2013" name="Genome Announc.">
        <title>Draft Genome Sequence of an Alphaproteobacterium, Caenispirillum salinarum AK4(T), Isolated from a Solar Saltern.</title>
        <authorList>
            <person name="Khatri I."/>
            <person name="Singh A."/>
            <person name="Korpole S."/>
            <person name="Pinnaka A.K."/>
            <person name="Subramanian S."/>
        </authorList>
    </citation>
    <scope>NUCLEOTIDE SEQUENCE [LARGE SCALE GENOMIC DNA]</scope>
    <source>
        <strain evidence="8 9">AK4</strain>
    </source>
</reference>
<dbReference type="PRINTS" id="PR01715">
    <property type="entry name" value="FERRIBNDNGPP"/>
</dbReference>
<keyword evidence="4" id="KW-0406">Ion transport</keyword>
<evidence type="ECO:0000256" key="1">
    <source>
        <dbReference type="ARBA" id="ARBA00004196"/>
    </source>
</evidence>
<feature type="signal peptide" evidence="6">
    <location>
        <begin position="1"/>
        <end position="19"/>
    </location>
</feature>
<dbReference type="SUPFAM" id="SSF53807">
    <property type="entry name" value="Helical backbone' metal receptor"/>
    <property type="match status" value="1"/>
</dbReference>
<dbReference type="GO" id="GO:1901678">
    <property type="term" value="P:iron coordination entity transport"/>
    <property type="evidence" value="ECO:0007669"/>
    <property type="project" value="UniProtKB-ARBA"/>
</dbReference>
<keyword evidence="5 6" id="KW-0732">Signal</keyword>
<comment type="similarity">
    <text evidence="2">Belongs to the bacterial solute-binding protein 8 family.</text>
</comment>